<proteinExistence type="predicted"/>
<dbReference type="Proteomes" id="UP000510647">
    <property type="component" value="Chromosome 8"/>
</dbReference>
<evidence type="ECO:0000313" key="2">
    <source>
        <dbReference type="EMBL" id="QLQ82347.1"/>
    </source>
</evidence>
<feature type="compositionally biased region" description="Basic residues" evidence="1">
    <location>
        <begin position="298"/>
        <end position="308"/>
    </location>
</feature>
<keyword evidence="3" id="KW-1185">Reference proteome</keyword>
<dbReference type="OrthoDB" id="10496395at2759"/>
<accession>A0A7H9HZJ3</accession>
<feature type="compositionally biased region" description="Polar residues" evidence="1">
    <location>
        <begin position="257"/>
        <end position="275"/>
    </location>
</feature>
<feature type="region of interest" description="Disordered" evidence="1">
    <location>
        <begin position="257"/>
        <end position="319"/>
    </location>
</feature>
<feature type="region of interest" description="Disordered" evidence="1">
    <location>
        <begin position="30"/>
        <end position="56"/>
    </location>
</feature>
<dbReference type="EMBL" id="CP059274">
    <property type="protein sequence ID" value="QLQ82347.1"/>
    <property type="molecule type" value="Genomic_DNA"/>
</dbReference>
<evidence type="ECO:0000256" key="1">
    <source>
        <dbReference type="SAM" id="MobiDB-lite"/>
    </source>
</evidence>
<reference evidence="2 3" key="1">
    <citation type="submission" date="2020-06" db="EMBL/GenBank/DDBJ databases">
        <title>The yeast mating-type switching endonuclease HO is a domesticated member of an unorthodox homing genetic element family.</title>
        <authorList>
            <person name="Coughlan A.Y."/>
            <person name="Lombardi L."/>
            <person name="Braun-Galleani S."/>
            <person name="Martos A.R."/>
            <person name="Galeote V."/>
            <person name="Bigey F."/>
            <person name="Dequin S."/>
            <person name="Byrne K.P."/>
            <person name="Wolfe K.H."/>
        </authorList>
    </citation>
    <scope>NUCLEOTIDE SEQUENCE [LARGE SCALE GENOMIC DNA]</scope>
    <source>
        <strain evidence="2 3">CBS2947</strain>
    </source>
</reference>
<evidence type="ECO:0000313" key="3">
    <source>
        <dbReference type="Proteomes" id="UP000510647"/>
    </source>
</evidence>
<dbReference type="AlphaFoldDB" id="A0A7H9HZJ3"/>
<feature type="region of interest" description="Disordered" evidence="1">
    <location>
        <begin position="72"/>
        <end position="91"/>
    </location>
</feature>
<organism evidence="2 3">
    <name type="scientific">Torulaspora globosa</name>
    <dbReference type="NCBI Taxonomy" id="48254"/>
    <lineage>
        <taxon>Eukaryota</taxon>
        <taxon>Fungi</taxon>
        <taxon>Dikarya</taxon>
        <taxon>Ascomycota</taxon>
        <taxon>Saccharomycotina</taxon>
        <taxon>Saccharomycetes</taxon>
        <taxon>Saccharomycetales</taxon>
        <taxon>Saccharomycetaceae</taxon>
        <taxon>Torulaspora</taxon>
    </lineage>
</organism>
<name>A0A7H9HZJ3_9SACH</name>
<feature type="compositionally biased region" description="Basic and acidic residues" evidence="1">
    <location>
        <begin position="30"/>
        <end position="47"/>
    </location>
</feature>
<sequence length="319" mass="35276">MNTSSSEYRTEALKLILFAERTEWAAKHGKLNEQGRALDEVDKKDSEVSGTKDAGTSLLRLMDKTRTYRALKSETQSKNMDPRGLESPLGRAIDPRETKFKSLDEISNRREAQLNNRSFSLRPIPPSQSSVNPGKMDLIASAQNSTELIKTLLGDCNTYTLPHPVLAQRPDLLGAQTSYADTFIGLWTPCRLIPGNYASNAGANVSDSYSIPLQSSNNGNNGYFTSSDNFPNGTLRQNSSQGGILFKAPVPVVKNQTLPKFKQSSQKIKSNQTFEPSKHGNPGTETASRSENLGYKDKVKKKKPKSLKRMNSIAKKYKL</sequence>
<protein>
    <submittedName>
        <fullName evidence="2">Uncharacterized protein</fullName>
    </submittedName>
</protein>
<gene>
    <name evidence="2" type="ORF">HG537_0H01080</name>
</gene>